<dbReference type="GO" id="GO:0006783">
    <property type="term" value="P:heme biosynthetic process"/>
    <property type="evidence" value="ECO:0007669"/>
    <property type="project" value="UniProtKB-UniRule"/>
</dbReference>
<comment type="similarity">
    <text evidence="5 12">Belongs to the protoporphyrinogen/coproporphyrinogen oxidase family. Coproporphyrinogen III oxidase subfamily.</text>
</comment>
<accession>A0A9D1UUI4</accession>
<dbReference type="AlphaFoldDB" id="A0A9D1UUI4"/>
<gene>
    <name evidence="15" type="primary">hemG</name>
    <name evidence="15" type="ORF">H9871_10650</name>
</gene>
<feature type="region of interest" description="Disordered" evidence="13">
    <location>
        <begin position="374"/>
        <end position="400"/>
    </location>
</feature>
<keyword evidence="9 12" id="KW-0274">FAD</keyword>
<keyword evidence="12" id="KW-0963">Cytoplasm</keyword>
<dbReference type="PRINTS" id="PR00419">
    <property type="entry name" value="ADXRDTASE"/>
</dbReference>
<evidence type="ECO:0000313" key="16">
    <source>
        <dbReference type="Proteomes" id="UP000824151"/>
    </source>
</evidence>
<keyword evidence="11 12" id="KW-0350">Heme biosynthesis</keyword>
<evidence type="ECO:0000259" key="14">
    <source>
        <dbReference type="Pfam" id="PF01593"/>
    </source>
</evidence>
<comment type="caution">
    <text evidence="15">The sequence shown here is derived from an EMBL/GenBank/DDBJ whole genome shotgun (WGS) entry which is preliminary data.</text>
</comment>
<dbReference type="InterPro" id="IPR050464">
    <property type="entry name" value="Zeta_carotene_desat/Oxidored"/>
</dbReference>
<dbReference type="SUPFAM" id="SSF54373">
    <property type="entry name" value="FAD-linked reductases, C-terminal domain"/>
    <property type="match status" value="1"/>
</dbReference>
<evidence type="ECO:0000256" key="10">
    <source>
        <dbReference type="ARBA" id="ARBA00023002"/>
    </source>
</evidence>
<evidence type="ECO:0000256" key="4">
    <source>
        <dbReference type="ARBA" id="ARBA00004744"/>
    </source>
</evidence>
<comment type="function">
    <text evidence="3 12">Involved in coproporphyrin-dependent heme b biosynthesis. Catalyzes the oxidation of coproporphyrinogen III to coproporphyrin III.</text>
</comment>
<evidence type="ECO:0000256" key="11">
    <source>
        <dbReference type="ARBA" id="ARBA00023133"/>
    </source>
</evidence>
<evidence type="ECO:0000256" key="1">
    <source>
        <dbReference type="ARBA" id="ARBA00001755"/>
    </source>
</evidence>
<proteinExistence type="inferred from homology"/>
<comment type="cofactor">
    <cofactor evidence="2 12">
        <name>FAD</name>
        <dbReference type="ChEBI" id="CHEBI:57692"/>
    </cofactor>
</comment>
<comment type="subcellular location">
    <subcellularLocation>
        <location evidence="12">Cytoplasm</location>
    </subcellularLocation>
</comment>
<dbReference type="Gene3D" id="1.10.3110.10">
    <property type="entry name" value="protoporphyrinogen ix oxidase, domain 3"/>
    <property type="match status" value="1"/>
</dbReference>
<dbReference type="InterPro" id="IPR036188">
    <property type="entry name" value="FAD/NAD-bd_sf"/>
</dbReference>
<reference evidence="15" key="2">
    <citation type="submission" date="2021-04" db="EMBL/GenBank/DDBJ databases">
        <authorList>
            <person name="Gilroy R."/>
        </authorList>
    </citation>
    <scope>NUCLEOTIDE SEQUENCE</scope>
    <source>
        <strain evidence="15">ChiHejej3B27-3195</strain>
    </source>
</reference>
<dbReference type="EC" id="1.3.3.15" evidence="6 12"/>
<feature type="domain" description="Amine oxidase" evidence="14">
    <location>
        <begin position="23"/>
        <end position="495"/>
    </location>
</feature>
<dbReference type="GO" id="GO:0004729">
    <property type="term" value="F:oxygen-dependent protoporphyrinogen oxidase activity"/>
    <property type="evidence" value="ECO:0007669"/>
    <property type="project" value="UniProtKB-UniRule"/>
</dbReference>
<keyword evidence="10 12" id="KW-0560">Oxidoreductase</keyword>
<dbReference type="Gene3D" id="3.50.50.60">
    <property type="entry name" value="FAD/NAD(P)-binding domain"/>
    <property type="match status" value="1"/>
</dbReference>
<dbReference type="Pfam" id="PF01593">
    <property type="entry name" value="Amino_oxidase"/>
    <property type="match status" value="1"/>
</dbReference>
<dbReference type="PANTHER" id="PTHR42923:SF3">
    <property type="entry name" value="PROTOPORPHYRINOGEN OXIDASE"/>
    <property type="match status" value="1"/>
</dbReference>
<dbReference type="EMBL" id="DXGD01000392">
    <property type="protein sequence ID" value="HIX00587.1"/>
    <property type="molecule type" value="Genomic_DNA"/>
</dbReference>
<protein>
    <recommendedName>
        <fullName evidence="7 12">Coproporphyrinogen III oxidase</fullName>
        <ecNumber evidence="6 12">1.3.3.15</ecNumber>
    </recommendedName>
</protein>
<keyword evidence="8 12" id="KW-0285">Flavoprotein</keyword>
<dbReference type="PANTHER" id="PTHR42923">
    <property type="entry name" value="PROTOPORPHYRINOGEN OXIDASE"/>
    <property type="match status" value="1"/>
</dbReference>
<evidence type="ECO:0000313" key="15">
    <source>
        <dbReference type="EMBL" id="HIX00587.1"/>
    </source>
</evidence>
<feature type="compositionally biased region" description="Basic and acidic residues" evidence="13">
    <location>
        <begin position="382"/>
        <end position="391"/>
    </location>
</feature>
<dbReference type="InterPro" id="IPR002937">
    <property type="entry name" value="Amino_oxidase"/>
</dbReference>
<evidence type="ECO:0000256" key="5">
    <source>
        <dbReference type="ARBA" id="ARBA00008310"/>
    </source>
</evidence>
<evidence type="ECO:0000256" key="3">
    <source>
        <dbReference type="ARBA" id="ARBA00002185"/>
    </source>
</evidence>
<name>A0A9D1UUI4_9MICC</name>
<dbReference type="Proteomes" id="UP000824151">
    <property type="component" value="Unassembled WGS sequence"/>
</dbReference>
<comment type="pathway">
    <text evidence="4 12">Porphyrin-containing compound metabolism; protoheme biosynthesis.</text>
</comment>
<evidence type="ECO:0000256" key="2">
    <source>
        <dbReference type="ARBA" id="ARBA00001974"/>
    </source>
</evidence>
<evidence type="ECO:0000256" key="12">
    <source>
        <dbReference type="RuleBase" id="RU364052"/>
    </source>
</evidence>
<reference evidence="15" key="1">
    <citation type="journal article" date="2021" name="PeerJ">
        <title>Extensive microbial diversity within the chicken gut microbiome revealed by metagenomics and culture.</title>
        <authorList>
            <person name="Gilroy R."/>
            <person name="Ravi A."/>
            <person name="Getino M."/>
            <person name="Pursley I."/>
            <person name="Horton D.L."/>
            <person name="Alikhan N.F."/>
            <person name="Baker D."/>
            <person name="Gharbi K."/>
            <person name="Hall N."/>
            <person name="Watson M."/>
            <person name="Adriaenssens E.M."/>
            <person name="Foster-Nyarko E."/>
            <person name="Jarju S."/>
            <person name="Secka A."/>
            <person name="Antonio M."/>
            <person name="Oren A."/>
            <person name="Chaudhuri R.R."/>
            <person name="La Ragione R."/>
            <person name="Hildebrand F."/>
            <person name="Pallen M.J."/>
        </authorList>
    </citation>
    <scope>NUCLEOTIDE SEQUENCE</scope>
    <source>
        <strain evidence="15">ChiHejej3B27-3195</strain>
    </source>
</reference>
<comment type="catalytic activity">
    <reaction evidence="1">
        <text>coproporphyrinogen III + 3 O2 = coproporphyrin III + 3 H2O2</text>
        <dbReference type="Rhea" id="RHEA:43436"/>
        <dbReference type="ChEBI" id="CHEBI:15379"/>
        <dbReference type="ChEBI" id="CHEBI:16240"/>
        <dbReference type="ChEBI" id="CHEBI:57309"/>
        <dbReference type="ChEBI" id="CHEBI:131725"/>
        <dbReference type="EC" id="1.3.3.15"/>
    </reaction>
    <physiologicalReaction direction="left-to-right" evidence="1">
        <dbReference type="Rhea" id="RHEA:43437"/>
    </physiologicalReaction>
</comment>
<organism evidence="15 16">
    <name type="scientific">Candidatus Nesterenkonia stercoripullorum</name>
    <dbReference type="NCBI Taxonomy" id="2838701"/>
    <lineage>
        <taxon>Bacteria</taxon>
        <taxon>Bacillati</taxon>
        <taxon>Actinomycetota</taxon>
        <taxon>Actinomycetes</taxon>
        <taxon>Micrococcales</taxon>
        <taxon>Micrococcaceae</taxon>
        <taxon>Nesterenkonia</taxon>
    </lineage>
</organism>
<evidence type="ECO:0000256" key="8">
    <source>
        <dbReference type="ARBA" id="ARBA00022630"/>
    </source>
</evidence>
<evidence type="ECO:0000256" key="9">
    <source>
        <dbReference type="ARBA" id="ARBA00022827"/>
    </source>
</evidence>
<dbReference type="SUPFAM" id="SSF51905">
    <property type="entry name" value="FAD/NAD(P)-binding domain"/>
    <property type="match status" value="1"/>
</dbReference>
<evidence type="ECO:0000256" key="13">
    <source>
        <dbReference type="SAM" id="MobiDB-lite"/>
    </source>
</evidence>
<evidence type="ECO:0000256" key="6">
    <source>
        <dbReference type="ARBA" id="ARBA00012402"/>
    </source>
</evidence>
<dbReference type="NCBIfam" id="TIGR00562">
    <property type="entry name" value="proto_IX_ox"/>
    <property type="match status" value="1"/>
</dbReference>
<evidence type="ECO:0000256" key="7">
    <source>
        <dbReference type="ARBA" id="ARBA00019046"/>
    </source>
</evidence>
<dbReference type="GO" id="GO:0005737">
    <property type="term" value="C:cytoplasm"/>
    <property type="evidence" value="ECO:0007669"/>
    <property type="project" value="UniProtKB-SubCell"/>
</dbReference>
<dbReference type="InterPro" id="IPR004572">
    <property type="entry name" value="Protoporphyrinogen_oxidase"/>
</dbReference>
<sequence length="500" mass="50605">MPGEAGPQSSAAARRIAVVGAGISGLVAARDLARAGFDVEVFEGSDRVGGALASHRLAGIDLDAGAEAFANRSATVPALLRELGLEASIVAPSPSPAWLQLPDLAAPIPATGILGIPGDPHAGDVRAALGPTASARAAEDLCMPLGRWAEPSAGGAAGVSVAELVRDRMGQAVVDRLVAPIVAGVHSADPEALDVEAAAPGLFAAMVEHGSLARGVAAMRAQAPAGAAVSSLRGGMHGLVSAVVSDLESHGGRVHVSSPIHDLGQIEADRVVLAVDAPAAAELLQTRPDLRAAAHGLAATTDASPNGVALVTLVVDHPALDSRPRGTGILVSPQCLRESGVFAKAMTHASAKWTWLQEALPAGRHVLRLSYGRVDDPAGAGPERRAGRERGAGAGAGARIDAASSDEELLRAAPRDAERLLDLALPPGSIVDADVVRWTRAVPRSAPGHAERVAGVREELRRVDGDPAVSLIGTWFSGTGLVRVIGEARAVAAEISATVG</sequence>
<dbReference type="Gene3D" id="3.90.660.20">
    <property type="entry name" value="Protoporphyrinogen oxidase, mitochondrial, domain 2"/>
    <property type="match status" value="1"/>
</dbReference>